<dbReference type="AlphaFoldDB" id="A0A231H2U1"/>
<name>A0A231H2U1_9NOCA</name>
<dbReference type="InterPro" id="IPR002539">
    <property type="entry name" value="MaoC-like_dom"/>
</dbReference>
<sequence>MEIYRGIADLEAAVGRELGPTEWFTMEQERIDRFADDTEDHQWIHVDPERAAAGPFGATLAHGFLTVSLVPYFLNQLRRIEGVRMGVNYGLNKVRFPAAVRGGDRVRARSTLIGAERVGADGVQLVTRTTVEIEGGDKPGCVAELVARYYF</sequence>
<dbReference type="SUPFAM" id="SSF54637">
    <property type="entry name" value="Thioesterase/thiol ester dehydrase-isomerase"/>
    <property type="match status" value="1"/>
</dbReference>
<gene>
    <name evidence="3" type="ORF">B7C42_04584</name>
</gene>
<dbReference type="InterPro" id="IPR039375">
    <property type="entry name" value="NodN-like"/>
</dbReference>
<dbReference type="PANTHER" id="PTHR42993:SF1">
    <property type="entry name" value="MAOC-LIKE DEHYDRATASE DOMAIN-CONTAINING PROTEIN"/>
    <property type="match status" value="1"/>
</dbReference>
<dbReference type="CDD" id="cd03450">
    <property type="entry name" value="NodN"/>
    <property type="match status" value="1"/>
</dbReference>
<dbReference type="Pfam" id="PF01575">
    <property type="entry name" value="MaoC_dehydratas"/>
    <property type="match status" value="1"/>
</dbReference>
<dbReference type="GO" id="GO:0004300">
    <property type="term" value="F:enoyl-CoA hydratase activity"/>
    <property type="evidence" value="ECO:0007669"/>
    <property type="project" value="UniProtKB-EC"/>
</dbReference>
<dbReference type="Gene3D" id="3.10.129.10">
    <property type="entry name" value="Hotdog Thioesterase"/>
    <property type="match status" value="1"/>
</dbReference>
<dbReference type="RefSeq" id="WP_094026590.1">
    <property type="nucleotide sequence ID" value="NZ_NGAF01000010.1"/>
</dbReference>
<evidence type="ECO:0000313" key="4">
    <source>
        <dbReference type="Proteomes" id="UP000215506"/>
    </source>
</evidence>
<dbReference type="EC" id="4.2.1.17" evidence="3"/>
<proteinExistence type="inferred from homology"/>
<organism evidence="3 4">
    <name type="scientific">Nocardia cerradoensis</name>
    <dbReference type="NCBI Taxonomy" id="85688"/>
    <lineage>
        <taxon>Bacteria</taxon>
        <taxon>Bacillati</taxon>
        <taxon>Actinomycetota</taxon>
        <taxon>Actinomycetes</taxon>
        <taxon>Mycobacteriales</taxon>
        <taxon>Nocardiaceae</taxon>
        <taxon>Nocardia</taxon>
    </lineage>
</organism>
<comment type="caution">
    <text evidence="3">The sequence shown here is derived from an EMBL/GenBank/DDBJ whole genome shotgun (WGS) entry which is preliminary data.</text>
</comment>
<reference evidence="3 4" key="1">
    <citation type="submission" date="2017-07" db="EMBL/GenBank/DDBJ databases">
        <title>First draft Genome Sequence of Nocardia cerradoensis isolated from human infection.</title>
        <authorList>
            <person name="Carrasco G."/>
        </authorList>
    </citation>
    <scope>NUCLEOTIDE SEQUENCE [LARGE SCALE GENOMIC DNA]</scope>
    <source>
        <strain evidence="3 4">CNM20130759</strain>
    </source>
</reference>
<evidence type="ECO:0000313" key="3">
    <source>
        <dbReference type="EMBL" id="OXR43162.1"/>
    </source>
</evidence>
<keyword evidence="3" id="KW-0456">Lyase</keyword>
<accession>A0A231H2U1</accession>
<dbReference type="Proteomes" id="UP000215506">
    <property type="component" value="Unassembled WGS sequence"/>
</dbReference>
<evidence type="ECO:0000259" key="2">
    <source>
        <dbReference type="Pfam" id="PF01575"/>
    </source>
</evidence>
<feature type="domain" description="MaoC-like" evidence="2">
    <location>
        <begin position="11"/>
        <end position="129"/>
    </location>
</feature>
<comment type="similarity">
    <text evidence="1">Belongs to the enoyl-CoA hydratase/isomerase family.</text>
</comment>
<dbReference type="GeneID" id="66723532"/>
<dbReference type="InterPro" id="IPR029069">
    <property type="entry name" value="HotDog_dom_sf"/>
</dbReference>
<keyword evidence="4" id="KW-1185">Reference proteome</keyword>
<protein>
    <submittedName>
        <fullName evidence="3">Putative enoyl-CoA hydratase 1</fullName>
        <ecNumber evidence="3">4.2.1.17</ecNumber>
    </submittedName>
</protein>
<evidence type="ECO:0000256" key="1">
    <source>
        <dbReference type="ARBA" id="ARBA00005254"/>
    </source>
</evidence>
<dbReference type="PANTHER" id="PTHR42993">
    <property type="entry name" value="MAOC-LIKE DEHYDRATASE DOMAIN-CONTAINING PROTEIN"/>
    <property type="match status" value="1"/>
</dbReference>
<dbReference type="EMBL" id="NGAF01000010">
    <property type="protein sequence ID" value="OXR43162.1"/>
    <property type="molecule type" value="Genomic_DNA"/>
</dbReference>